<accession>A0A8D0UBC6</accession>
<proteinExistence type="inferred from homology"/>
<dbReference type="GO" id="GO:0005813">
    <property type="term" value="C:centrosome"/>
    <property type="evidence" value="ECO:0007669"/>
    <property type="project" value="UniProtKB-SubCell"/>
</dbReference>
<dbReference type="Ensembl" id="ENSSSCT00015094282.1">
    <property type="protein sequence ID" value="ENSSSCP00015038651.1"/>
    <property type="gene ID" value="ENSSSCG00015069869.1"/>
</dbReference>
<dbReference type="AlphaFoldDB" id="A0A8D0UBC6"/>
<evidence type="ECO:0000256" key="7">
    <source>
        <dbReference type="ARBA" id="ARBA00074724"/>
    </source>
</evidence>
<evidence type="ECO:0000256" key="5">
    <source>
        <dbReference type="ARBA" id="ARBA00023054"/>
    </source>
</evidence>
<dbReference type="InterPro" id="IPR024957">
    <property type="entry name" value="Cep57_MT-bd_dom"/>
</dbReference>
<evidence type="ECO:0000256" key="9">
    <source>
        <dbReference type="SAM" id="Coils"/>
    </source>
</evidence>
<feature type="region of interest" description="Disordered" evidence="10">
    <location>
        <begin position="1"/>
        <end position="58"/>
    </location>
</feature>
<dbReference type="Pfam" id="PF06657">
    <property type="entry name" value="Cep57_MT_bd"/>
    <property type="match status" value="1"/>
</dbReference>
<feature type="domain" description="Cep57 centrosome localisation" evidence="12">
    <location>
        <begin position="68"/>
        <end position="244"/>
    </location>
</feature>
<dbReference type="GO" id="GO:0005874">
    <property type="term" value="C:microtubule"/>
    <property type="evidence" value="ECO:0007669"/>
    <property type="project" value="UniProtKB-KW"/>
</dbReference>
<feature type="domain" description="Cep57 centrosome microtubule-binding" evidence="11">
    <location>
        <begin position="373"/>
        <end position="444"/>
    </location>
</feature>
<evidence type="ECO:0000256" key="3">
    <source>
        <dbReference type="ARBA" id="ARBA00022490"/>
    </source>
</evidence>
<feature type="region of interest" description="Disordered" evidence="10">
    <location>
        <begin position="453"/>
        <end position="499"/>
    </location>
</feature>
<comment type="similarity">
    <text evidence="2">Belongs to the translokin family.</text>
</comment>
<protein>
    <recommendedName>
        <fullName evidence="7">Centrosomal protein of 57 kDa</fullName>
    </recommendedName>
    <alternativeName>
        <fullName evidence="8">Translokin</fullName>
    </alternativeName>
</protein>
<feature type="coiled-coil region" evidence="9">
    <location>
        <begin position="66"/>
        <end position="237"/>
    </location>
</feature>
<evidence type="ECO:0000259" key="12">
    <source>
        <dbReference type="Pfam" id="PF14073"/>
    </source>
</evidence>
<keyword evidence="4" id="KW-0493">Microtubule</keyword>
<dbReference type="Gene3D" id="1.20.58.90">
    <property type="match status" value="1"/>
</dbReference>
<keyword evidence="3" id="KW-0963">Cytoplasm</keyword>
<evidence type="ECO:0000313" key="13">
    <source>
        <dbReference type="Ensembl" id="ENSSSCP00015038651.1"/>
    </source>
</evidence>
<dbReference type="GO" id="GO:0042802">
    <property type="term" value="F:identical protein binding"/>
    <property type="evidence" value="ECO:0007669"/>
    <property type="project" value="InterPro"/>
</dbReference>
<dbReference type="GO" id="GO:0043015">
    <property type="term" value="F:gamma-tubulin binding"/>
    <property type="evidence" value="ECO:0007669"/>
    <property type="project" value="InterPro"/>
</dbReference>
<comment type="subcellular location">
    <subcellularLocation>
        <location evidence="1">Cytoplasm</location>
        <location evidence="1">Cytoskeleton</location>
        <location evidence="1">Microtubule organizing center</location>
        <location evidence="1">Centrosome</location>
    </subcellularLocation>
</comment>
<evidence type="ECO:0000256" key="6">
    <source>
        <dbReference type="ARBA" id="ARBA00023212"/>
    </source>
</evidence>
<feature type="compositionally biased region" description="Polar residues" evidence="10">
    <location>
        <begin position="473"/>
        <end position="485"/>
    </location>
</feature>
<keyword evidence="6" id="KW-0206">Cytoskeleton</keyword>
<evidence type="ECO:0000256" key="2">
    <source>
        <dbReference type="ARBA" id="ARBA00008179"/>
    </source>
</evidence>
<dbReference type="Pfam" id="PF14073">
    <property type="entry name" value="Cep57_CLD"/>
    <property type="match status" value="1"/>
</dbReference>
<feature type="region of interest" description="Disordered" evidence="10">
    <location>
        <begin position="358"/>
        <end position="381"/>
    </location>
</feature>
<feature type="compositionally biased region" description="Polar residues" evidence="10">
    <location>
        <begin position="1"/>
        <end position="35"/>
    </location>
</feature>
<evidence type="ECO:0000259" key="11">
    <source>
        <dbReference type="Pfam" id="PF06657"/>
    </source>
</evidence>
<dbReference type="InterPro" id="IPR051756">
    <property type="entry name" value="Centrosomal_MT-associated"/>
</dbReference>
<evidence type="ECO:0000256" key="8">
    <source>
        <dbReference type="ARBA" id="ARBA00078763"/>
    </source>
</evidence>
<dbReference type="FunFam" id="1.20.58.90:FF:000003">
    <property type="entry name" value="Centrosomal protein of 57 kDa"/>
    <property type="match status" value="1"/>
</dbReference>
<dbReference type="InterPro" id="IPR025913">
    <property type="entry name" value="Cep57_CLD"/>
</dbReference>
<name>A0A8D0UBC6_PIG</name>
<evidence type="ECO:0000256" key="10">
    <source>
        <dbReference type="SAM" id="MobiDB-lite"/>
    </source>
</evidence>
<dbReference type="Proteomes" id="UP000694726">
    <property type="component" value="Unplaced"/>
</dbReference>
<dbReference type="PANTHER" id="PTHR19336">
    <property type="entry name" value="UNCHARACTERIZED DUF1167"/>
    <property type="match status" value="1"/>
</dbReference>
<dbReference type="GO" id="GO:0008017">
    <property type="term" value="F:microtubule binding"/>
    <property type="evidence" value="ECO:0007669"/>
    <property type="project" value="InterPro"/>
</dbReference>
<sequence length="525" mass="59801">MAAASVSETSASQFSNILAEPSKSSGSMVRHSSSPYVVYPPDKPFLNSDLRRSPNKPTFAYPESNSRAIFSALKNLQDKIRRLELERIQAEESVKTLSKETIEYKKVLDEQIQERENSKNEESKHNQELTSQLLAAENKCNLLEKQLEYMRNMIKHAEMERTSVLEKQVSLERERQHDQTHVQNQLEKLDLLEQEYNKLTTMQALAEKKMQELEAKLREEEQERKRMQAKAAQLQTGLETNRLIFEDKATSCVPNAKRIKKKKSRPSEKKGSRNCCAAQPHYRLCLGDMPFVAGKAHSKSSAKTWGMNSFPAFPLACCRWSTSPSHAVVANVQHVLHLMKQHSKVLCNDRVINNVPLAKQVPSRGGKSKKSATPPSSSSINEELSEVLQTLQDEFGQMSFDHQQLAKLIQESPTVELKDNLECELEALVGRMEAKANQITKVRKYQAQLEKQKIEKQKRELRTTKKTLDEEGNSSSRSSATTGTINKKDFAKPRPGEKSRKNLQLLKDMQTIQNSLQSNNLCWDY</sequence>
<feature type="compositionally biased region" description="Basic and acidic residues" evidence="10">
    <location>
        <begin position="453"/>
        <end position="469"/>
    </location>
</feature>
<feature type="compositionally biased region" description="Basic and acidic residues" evidence="10">
    <location>
        <begin position="486"/>
        <end position="499"/>
    </location>
</feature>
<evidence type="ECO:0000256" key="1">
    <source>
        <dbReference type="ARBA" id="ARBA00004300"/>
    </source>
</evidence>
<evidence type="ECO:0000256" key="4">
    <source>
        <dbReference type="ARBA" id="ARBA00022701"/>
    </source>
</evidence>
<dbReference type="PANTHER" id="PTHR19336:SF11">
    <property type="entry name" value="CENTROSOMAL PROTEIN OF 57 KDA"/>
    <property type="match status" value="1"/>
</dbReference>
<reference evidence="13" key="1">
    <citation type="submission" date="2025-08" db="UniProtKB">
        <authorList>
            <consortium name="Ensembl"/>
        </authorList>
    </citation>
    <scope>IDENTIFICATION</scope>
</reference>
<keyword evidence="5 9" id="KW-0175">Coiled coil</keyword>
<organism evidence="13 14">
    <name type="scientific">Sus scrofa</name>
    <name type="common">Pig</name>
    <dbReference type="NCBI Taxonomy" id="9823"/>
    <lineage>
        <taxon>Eukaryota</taxon>
        <taxon>Metazoa</taxon>
        <taxon>Chordata</taxon>
        <taxon>Craniata</taxon>
        <taxon>Vertebrata</taxon>
        <taxon>Euteleostomi</taxon>
        <taxon>Mammalia</taxon>
        <taxon>Eutheria</taxon>
        <taxon>Laurasiatheria</taxon>
        <taxon>Artiodactyla</taxon>
        <taxon>Suina</taxon>
        <taxon>Suidae</taxon>
        <taxon>Sus</taxon>
    </lineage>
</organism>
<evidence type="ECO:0000313" key="14">
    <source>
        <dbReference type="Proteomes" id="UP000694726"/>
    </source>
</evidence>